<comment type="caution">
    <text evidence="8">The sequence shown here is derived from an EMBL/GenBank/DDBJ whole genome shotgun (WGS) entry which is preliminary data.</text>
</comment>
<keyword evidence="10" id="KW-1185">Reference proteome</keyword>
<dbReference type="GO" id="GO:0009307">
    <property type="term" value="P:DNA restriction-modification system"/>
    <property type="evidence" value="ECO:0007669"/>
    <property type="project" value="InterPro"/>
</dbReference>
<protein>
    <recommendedName>
        <fullName evidence="2">site-specific DNA-methyltransferase (adenine-specific)</fullName>
        <ecNumber evidence="2">2.1.1.72</ecNumber>
    </recommendedName>
</protein>
<organism evidence="8 10">
    <name type="scientific">Marinobacter subterrani</name>
    <dbReference type="NCBI Taxonomy" id="1658765"/>
    <lineage>
        <taxon>Bacteria</taxon>
        <taxon>Pseudomonadati</taxon>
        <taxon>Pseudomonadota</taxon>
        <taxon>Gammaproteobacteria</taxon>
        <taxon>Pseudomonadales</taxon>
        <taxon>Marinobacteraceae</taxon>
        <taxon>Marinobacter</taxon>
    </lineage>
</organism>
<evidence type="ECO:0000313" key="8">
    <source>
        <dbReference type="EMBL" id="KMQ73861.1"/>
    </source>
</evidence>
<comment type="similarity">
    <text evidence="1">Belongs to the N(4)/N(6)-methyltransferase family.</text>
</comment>
<dbReference type="OrthoDB" id="9805629at2"/>
<dbReference type="Gene3D" id="1.10.1020.10">
    <property type="entry name" value="Adenine-specific Methyltransferase, Domain 2"/>
    <property type="match status" value="1"/>
</dbReference>
<evidence type="ECO:0000313" key="9">
    <source>
        <dbReference type="EMBL" id="KMQ75312.1"/>
    </source>
</evidence>
<dbReference type="Proteomes" id="UP000036102">
    <property type="component" value="Unassembled WGS sequence"/>
</dbReference>
<dbReference type="EMBL" id="LFBU01000001">
    <property type="protein sequence ID" value="KMQ73861.1"/>
    <property type="molecule type" value="Genomic_DNA"/>
</dbReference>
<reference evidence="8 10" key="1">
    <citation type="submission" date="2015-06" db="EMBL/GenBank/DDBJ databases">
        <title>Marinobacter subterrani, a genetically tractable neutrophilic iron-oxidizing strain isolated from the Soudan Iron Mine.</title>
        <authorList>
            <person name="Bonis B.M."/>
            <person name="Gralnick J.A."/>
        </authorList>
    </citation>
    <scope>NUCLEOTIDE SEQUENCE [LARGE SCALE GENOMIC DNA]</scope>
    <source>
        <strain evidence="8 10">JG233</strain>
    </source>
</reference>
<evidence type="ECO:0000256" key="2">
    <source>
        <dbReference type="ARBA" id="ARBA00011900"/>
    </source>
</evidence>
<dbReference type="InterPro" id="IPR012327">
    <property type="entry name" value="MeTrfase_D12"/>
</dbReference>
<evidence type="ECO:0000313" key="10">
    <source>
        <dbReference type="Proteomes" id="UP000036102"/>
    </source>
</evidence>
<evidence type="ECO:0000256" key="3">
    <source>
        <dbReference type="ARBA" id="ARBA00022603"/>
    </source>
</evidence>
<dbReference type="GO" id="GO:0009007">
    <property type="term" value="F:site-specific DNA-methyltransferase (adenine-specific) activity"/>
    <property type="evidence" value="ECO:0007669"/>
    <property type="project" value="UniProtKB-EC"/>
</dbReference>
<dbReference type="InterPro" id="IPR023095">
    <property type="entry name" value="Ade_MeTrfase_dom_2"/>
</dbReference>
<evidence type="ECO:0000256" key="7">
    <source>
        <dbReference type="PIRSR" id="PIRSR000398-1"/>
    </source>
</evidence>
<feature type="binding site" evidence="7">
    <location>
        <position position="12"/>
    </location>
    <ligand>
        <name>S-adenosyl-L-methionine</name>
        <dbReference type="ChEBI" id="CHEBI:59789"/>
    </ligand>
</feature>
<gene>
    <name evidence="8" type="ORF">Msub_10022</name>
    <name evidence="9" type="ORF">Msub_11514</name>
</gene>
<dbReference type="SUPFAM" id="SSF53335">
    <property type="entry name" value="S-adenosyl-L-methionine-dependent methyltransferases"/>
    <property type="match status" value="1"/>
</dbReference>
<proteinExistence type="inferred from homology"/>
<feature type="binding site" evidence="7">
    <location>
        <position position="8"/>
    </location>
    <ligand>
        <name>S-adenosyl-L-methionine</name>
        <dbReference type="ChEBI" id="CHEBI:59789"/>
    </ligand>
</feature>
<dbReference type="PRINTS" id="PR00505">
    <property type="entry name" value="D12N6MTFRASE"/>
</dbReference>
<dbReference type="AlphaFoldDB" id="A0A0J7J7F5"/>
<dbReference type="PATRIC" id="fig|1658765.3.peg.1508"/>
<evidence type="ECO:0000256" key="1">
    <source>
        <dbReference type="ARBA" id="ARBA00006594"/>
    </source>
</evidence>
<dbReference type="Gene3D" id="3.40.50.150">
    <property type="entry name" value="Vaccinia Virus protein VP39"/>
    <property type="match status" value="1"/>
</dbReference>
<dbReference type="EMBL" id="LFBU01000001">
    <property type="protein sequence ID" value="KMQ75312.1"/>
    <property type="molecule type" value="Genomic_DNA"/>
</dbReference>
<name>A0A0J7J7F5_9GAMM</name>
<sequence>MAKPLVPWIGGKRKLADHIIPLFPDHSCYVEPFCGAAALFFMKDPSKVEILNDVNGDLVNLYRVVKYHLEELYKQFKWLLSSRQHWEWMSQTPPETMTDVQRAARFLYLQKQAFGGKVDGQCFGTSATSRPRWNIYTLEHDLAEAHYRLSGTTIEHLDWKKIIQKYDRPGTLFYLDPPYWQTEGYGVPFGFEEYESMASLAKSIDGEMIISINDHPDVRSAFSGLHVVEVDYQYTVGGSDKPSSCVELIYGSWEKAPVPRGQAGLFER</sequence>
<keyword evidence="3 8" id="KW-0489">Methyltransferase</keyword>
<dbReference type="GO" id="GO:0032259">
    <property type="term" value="P:methylation"/>
    <property type="evidence" value="ECO:0007669"/>
    <property type="project" value="UniProtKB-KW"/>
</dbReference>
<keyword evidence="5" id="KW-0949">S-adenosyl-L-methionine</keyword>
<dbReference type="GO" id="GO:0006298">
    <property type="term" value="P:mismatch repair"/>
    <property type="evidence" value="ECO:0007669"/>
    <property type="project" value="TreeGrafter"/>
</dbReference>
<dbReference type="GO" id="GO:0043565">
    <property type="term" value="F:sequence-specific DNA binding"/>
    <property type="evidence" value="ECO:0007669"/>
    <property type="project" value="TreeGrafter"/>
</dbReference>
<dbReference type="PIRSF" id="PIRSF000398">
    <property type="entry name" value="M_m6A_EcoRV"/>
    <property type="match status" value="1"/>
</dbReference>
<keyword evidence="4 8" id="KW-0808">Transferase</keyword>
<feature type="binding site" evidence="7">
    <location>
        <position position="53"/>
    </location>
    <ligand>
        <name>S-adenosyl-L-methionine</name>
        <dbReference type="ChEBI" id="CHEBI:59789"/>
    </ligand>
</feature>
<feature type="binding site" evidence="7">
    <location>
        <position position="176"/>
    </location>
    <ligand>
        <name>S-adenosyl-L-methionine</name>
        <dbReference type="ChEBI" id="CHEBI:59789"/>
    </ligand>
</feature>
<dbReference type="RefSeq" id="WP_048494146.1">
    <property type="nucleotide sequence ID" value="NZ_LFBU01000001.1"/>
</dbReference>
<dbReference type="Pfam" id="PF02086">
    <property type="entry name" value="MethyltransfD12"/>
    <property type="match status" value="1"/>
</dbReference>
<dbReference type="InterPro" id="IPR012263">
    <property type="entry name" value="M_m6A_EcoRV"/>
</dbReference>
<evidence type="ECO:0000256" key="4">
    <source>
        <dbReference type="ARBA" id="ARBA00022679"/>
    </source>
</evidence>
<dbReference type="STRING" id="1658765.Msub_10022"/>
<evidence type="ECO:0000256" key="5">
    <source>
        <dbReference type="ARBA" id="ARBA00022691"/>
    </source>
</evidence>
<dbReference type="GO" id="GO:1904047">
    <property type="term" value="F:S-adenosyl-L-methionine binding"/>
    <property type="evidence" value="ECO:0007669"/>
    <property type="project" value="TreeGrafter"/>
</dbReference>
<accession>A0A0J7J7F5</accession>
<dbReference type="EC" id="2.1.1.72" evidence="2"/>
<comment type="catalytic activity">
    <reaction evidence="6">
        <text>a 2'-deoxyadenosine in DNA + S-adenosyl-L-methionine = an N(6)-methyl-2'-deoxyadenosine in DNA + S-adenosyl-L-homocysteine + H(+)</text>
        <dbReference type="Rhea" id="RHEA:15197"/>
        <dbReference type="Rhea" id="RHEA-COMP:12418"/>
        <dbReference type="Rhea" id="RHEA-COMP:12419"/>
        <dbReference type="ChEBI" id="CHEBI:15378"/>
        <dbReference type="ChEBI" id="CHEBI:57856"/>
        <dbReference type="ChEBI" id="CHEBI:59789"/>
        <dbReference type="ChEBI" id="CHEBI:90615"/>
        <dbReference type="ChEBI" id="CHEBI:90616"/>
        <dbReference type="EC" id="2.1.1.72"/>
    </reaction>
</comment>
<dbReference type="PANTHER" id="PTHR30481">
    <property type="entry name" value="DNA ADENINE METHYLASE"/>
    <property type="match status" value="1"/>
</dbReference>
<evidence type="ECO:0000256" key="6">
    <source>
        <dbReference type="ARBA" id="ARBA00047942"/>
    </source>
</evidence>
<dbReference type="PANTHER" id="PTHR30481:SF4">
    <property type="entry name" value="SITE-SPECIFIC DNA-METHYLTRANSFERASE (ADENINE-SPECIFIC)"/>
    <property type="match status" value="1"/>
</dbReference>
<dbReference type="InterPro" id="IPR029063">
    <property type="entry name" value="SAM-dependent_MTases_sf"/>
</dbReference>